<evidence type="ECO:0000256" key="1">
    <source>
        <dbReference type="SAM" id="MobiDB-lite"/>
    </source>
</evidence>
<dbReference type="OrthoDB" id="4738608at2"/>
<proteinExistence type="predicted"/>
<dbReference type="AlphaFoldDB" id="A0A329L9R7"/>
<dbReference type="Proteomes" id="UP000250915">
    <property type="component" value="Unassembled WGS sequence"/>
</dbReference>
<comment type="caution">
    <text evidence="2">The sequence shown here is derived from an EMBL/GenBank/DDBJ whole genome shotgun (WGS) entry which is preliminary data.</text>
</comment>
<evidence type="ECO:0000313" key="2">
    <source>
        <dbReference type="EMBL" id="RAV04764.1"/>
    </source>
</evidence>
<name>A0A329L9R7_9MYCO</name>
<feature type="region of interest" description="Disordered" evidence="1">
    <location>
        <begin position="1"/>
        <end position="91"/>
    </location>
</feature>
<dbReference type="RefSeq" id="WP_133259305.1">
    <property type="nucleotide sequence ID" value="NZ_QMEV01000091.1"/>
</dbReference>
<evidence type="ECO:0008006" key="4">
    <source>
        <dbReference type="Google" id="ProtNLM"/>
    </source>
</evidence>
<feature type="non-terminal residue" evidence="2">
    <location>
        <position position="1"/>
    </location>
</feature>
<accession>A0A329L9R7</accession>
<reference evidence="2 3" key="1">
    <citation type="submission" date="2018-06" db="EMBL/GenBank/DDBJ databases">
        <title>NTM in soil in Japan.</title>
        <authorList>
            <person name="Ohya K."/>
        </authorList>
    </citation>
    <scope>NUCLEOTIDE SEQUENCE [LARGE SCALE GENOMIC DNA]</scope>
    <source>
        <strain evidence="2 3">GF28</strain>
    </source>
</reference>
<dbReference type="EMBL" id="QMEV01000091">
    <property type="protein sequence ID" value="RAV04764.1"/>
    <property type="molecule type" value="Genomic_DNA"/>
</dbReference>
<sequence length="91" mass="9292">PPATGPAAPPSGDQTRAIPVPGNRSDDGDTAEPTTALPRMRPEGSGPGDPNAATDQANARGQGENGDPARQRRRSGGGLSAQDLLRREGRL</sequence>
<gene>
    <name evidence="2" type="ORF">DQP57_24315</name>
</gene>
<protein>
    <recommendedName>
        <fullName evidence="4">MmpL protein</fullName>
    </recommendedName>
</protein>
<organism evidence="2 3">
    <name type="scientific">Mycobacterium colombiense</name>
    <dbReference type="NCBI Taxonomy" id="339268"/>
    <lineage>
        <taxon>Bacteria</taxon>
        <taxon>Bacillati</taxon>
        <taxon>Actinomycetota</taxon>
        <taxon>Actinomycetes</taxon>
        <taxon>Mycobacteriales</taxon>
        <taxon>Mycobacteriaceae</taxon>
        <taxon>Mycobacterium</taxon>
        <taxon>Mycobacterium avium complex (MAC)</taxon>
    </lineage>
</organism>
<evidence type="ECO:0000313" key="3">
    <source>
        <dbReference type="Proteomes" id="UP000250915"/>
    </source>
</evidence>